<comment type="similarity">
    <text evidence="4">Belongs to the HSF family.</text>
</comment>
<dbReference type="GO" id="GO:0043565">
    <property type="term" value="F:sequence-specific DNA binding"/>
    <property type="evidence" value="ECO:0007669"/>
    <property type="project" value="InterPro"/>
</dbReference>
<evidence type="ECO:0000256" key="5">
    <source>
        <dbReference type="SAM" id="MobiDB-lite"/>
    </source>
</evidence>
<evidence type="ECO:0000256" key="1">
    <source>
        <dbReference type="ARBA" id="ARBA00004123"/>
    </source>
</evidence>
<evidence type="ECO:0000259" key="6">
    <source>
        <dbReference type="SMART" id="SM00415"/>
    </source>
</evidence>
<dbReference type="PANTHER" id="PTHR10015:SF206">
    <property type="entry name" value="HSF-TYPE DNA-BINDING DOMAIN-CONTAINING PROTEIN"/>
    <property type="match status" value="1"/>
</dbReference>
<evidence type="ECO:0000256" key="3">
    <source>
        <dbReference type="ARBA" id="ARBA00023242"/>
    </source>
</evidence>
<dbReference type="EMBL" id="CAICTM010001898">
    <property type="protein sequence ID" value="CAB9526849.1"/>
    <property type="molecule type" value="Genomic_DNA"/>
</dbReference>
<feature type="region of interest" description="Disordered" evidence="5">
    <location>
        <begin position="41"/>
        <end position="62"/>
    </location>
</feature>
<evidence type="ECO:0000313" key="7">
    <source>
        <dbReference type="EMBL" id="CAB9526849.1"/>
    </source>
</evidence>
<keyword evidence="8" id="KW-1185">Reference proteome</keyword>
<accession>A0A9N8EWF0</accession>
<dbReference type="Pfam" id="PF00447">
    <property type="entry name" value="HSF_DNA-bind"/>
    <property type="match status" value="1"/>
</dbReference>
<evidence type="ECO:0000256" key="2">
    <source>
        <dbReference type="ARBA" id="ARBA00023125"/>
    </source>
</evidence>
<name>A0A9N8EWF0_9STRA</name>
<dbReference type="InterPro" id="IPR000232">
    <property type="entry name" value="HSF_DNA-bd"/>
</dbReference>
<dbReference type="InterPro" id="IPR036388">
    <property type="entry name" value="WH-like_DNA-bd_sf"/>
</dbReference>
<dbReference type="Gene3D" id="1.10.10.10">
    <property type="entry name" value="Winged helix-like DNA-binding domain superfamily/Winged helix DNA-binding domain"/>
    <property type="match status" value="1"/>
</dbReference>
<feature type="region of interest" description="Disordered" evidence="5">
    <location>
        <begin position="1"/>
        <end position="27"/>
    </location>
</feature>
<dbReference type="Proteomes" id="UP001153069">
    <property type="component" value="Unassembled WGS sequence"/>
</dbReference>
<dbReference type="GO" id="GO:0005634">
    <property type="term" value="C:nucleus"/>
    <property type="evidence" value="ECO:0007669"/>
    <property type="project" value="UniProtKB-SubCell"/>
</dbReference>
<proteinExistence type="inferred from homology"/>
<keyword evidence="2" id="KW-0238">DNA-binding</keyword>
<organism evidence="7 8">
    <name type="scientific">Seminavis robusta</name>
    <dbReference type="NCBI Taxonomy" id="568900"/>
    <lineage>
        <taxon>Eukaryota</taxon>
        <taxon>Sar</taxon>
        <taxon>Stramenopiles</taxon>
        <taxon>Ochrophyta</taxon>
        <taxon>Bacillariophyta</taxon>
        <taxon>Bacillariophyceae</taxon>
        <taxon>Bacillariophycidae</taxon>
        <taxon>Naviculales</taxon>
        <taxon>Naviculaceae</taxon>
        <taxon>Seminavis</taxon>
    </lineage>
</organism>
<dbReference type="OrthoDB" id="60033at2759"/>
<dbReference type="InterPro" id="IPR036390">
    <property type="entry name" value="WH_DNA-bd_sf"/>
</dbReference>
<sequence length="425" mass="47417">MTINPTTPTMTRQRRSSTSSVASRRAKRHYVEHNYRDHYNDPIYVPGESDEEMETPKRRGPRGGVVVPFPERLYNMLCQVEEDGFEDVISWQPHGRCFIVHDPKRFVDEVMPKYFRQSKLTSFQRQVNLYGFRRLTAGKDRGAYYHELFLRGRADLYKRLVRIRVKGTGIKSASSPSTEPDFYTYPRCAENDAAKSIRSKDEDMEMNAFMPIADTTSSSQFVSMEDALPAKPIWKPLSAPPKMVMVSPELGPIEATSMGMSSGLKKSFGESDFEDPWRLPTSTSGLLSLSSMAKGIVFGSTSSLTTSAIQEDPCPITPESTLRQIVSNELDQALAMVSPGDSPIPSTFPSMASLAHAPASMKHQDLLALGPETAMDFKMDTFQEGIEALLESDFSGFPEMPGTDVKQPTDYSLDPLFLLDEVVGN</sequence>
<feature type="domain" description="HSF-type DNA-binding" evidence="6">
    <location>
        <begin position="65"/>
        <end position="166"/>
    </location>
</feature>
<comment type="caution">
    <text evidence="7">The sequence shown here is derived from an EMBL/GenBank/DDBJ whole genome shotgun (WGS) entry which is preliminary data.</text>
</comment>
<keyword evidence="3" id="KW-0539">Nucleus</keyword>
<gene>
    <name evidence="7" type="ORF">SEMRO_1900_G304250.1</name>
</gene>
<feature type="compositionally biased region" description="Low complexity" evidence="5">
    <location>
        <begin position="1"/>
        <end position="23"/>
    </location>
</feature>
<dbReference type="GO" id="GO:0003700">
    <property type="term" value="F:DNA-binding transcription factor activity"/>
    <property type="evidence" value="ECO:0007669"/>
    <property type="project" value="InterPro"/>
</dbReference>
<dbReference type="SMART" id="SM00415">
    <property type="entry name" value="HSF"/>
    <property type="match status" value="1"/>
</dbReference>
<protein>
    <submittedName>
        <fullName evidence="7">Stress transcription factor B-2b</fullName>
    </submittedName>
</protein>
<comment type="subcellular location">
    <subcellularLocation>
        <location evidence="1">Nucleus</location>
    </subcellularLocation>
</comment>
<evidence type="ECO:0000256" key="4">
    <source>
        <dbReference type="RuleBase" id="RU004020"/>
    </source>
</evidence>
<dbReference type="SUPFAM" id="SSF46785">
    <property type="entry name" value="Winged helix' DNA-binding domain"/>
    <property type="match status" value="1"/>
</dbReference>
<evidence type="ECO:0000313" key="8">
    <source>
        <dbReference type="Proteomes" id="UP001153069"/>
    </source>
</evidence>
<dbReference type="FunFam" id="1.10.10.10:FF:000479">
    <property type="entry name" value="Predicted protein"/>
    <property type="match status" value="1"/>
</dbReference>
<dbReference type="PRINTS" id="PR00056">
    <property type="entry name" value="HSFDOMAIN"/>
</dbReference>
<reference evidence="7" key="1">
    <citation type="submission" date="2020-06" db="EMBL/GenBank/DDBJ databases">
        <authorList>
            <consortium name="Plant Systems Biology data submission"/>
        </authorList>
    </citation>
    <scope>NUCLEOTIDE SEQUENCE</scope>
    <source>
        <strain evidence="7">D6</strain>
    </source>
</reference>
<dbReference type="AlphaFoldDB" id="A0A9N8EWF0"/>
<dbReference type="PANTHER" id="PTHR10015">
    <property type="entry name" value="HEAT SHOCK TRANSCRIPTION FACTOR"/>
    <property type="match status" value="1"/>
</dbReference>